<evidence type="ECO:0000256" key="1">
    <source>
        <dbReference type="ARBA" id="ARBA00004141"/>
    </source>
</evidence>
<feature type="transmembrane region" description="Helical" evidence="6">
    <location>
        <begin position="182"/>
        <end position="201"/>
    </location>
</feature>
<dbReference type="Proteomes" id="UP000029964">
    <property type="component" value="Unassembled WGS sequence"/>
</dbReference>
<evidence type="ECO:0000256" key="5">
    <source>
        <dbReference type="ARBA" id="ARBA00038359"/>
    </source>
</evidence>
<dbReference type="STRING" id="857340.A0A086T0W8"/>
<keyword evidence="3 6" id="KW-1133">Transmembrane helix</keyword>
<protein>
    <recommendedName>
        <fullName evidence="7">Rhodopsin domain-containing protein</fullName>
    </recommendedName>
</protein>
<dbReference type="AlphaFoldDB" id="A0A086T0W8"/>
<dbReference type="EMBL" id="JPKY01000080">
    <property type="protein sequence ID" value="KFH43000.1"/>
    <property type="molecule type" value="Genomic_DNA"/>
</dbReference>
<sequence>MTEYYQGPNNRAELLAVTITLPTIAVFLTVWRIWYRVPRKLLGMTDLFLVAGLVIALCQAGFHLSAYTSWGYGYHKDDIPPEVLSSLIPKKLFWVNQIFFKTAAGSIKLSICAVYLAVFRRPVLTGARIAQIANYVLIGVVGGYYFGGTLVSTFQCDPIHKAWMPDVEGKCIKNDQFRLANGYINCITSLWIIILPFPVLLGMERKNKELLQFLGLVGLGLIHTSCAIWRVAMMYIPKSPEAKADPYYNNTRPNTIAMVEIFIAIIAAAIIVMRPCFHSVGKTVVDTLTNRTNDANAYGSSKTSHIITVGGSRKEVKDREGFSRIAVTTEIEMESRTQSTEDLMVAPGAVPPAYNPAGPRVKH</sequence>
<feature type="transmembrane region" description="Helical" evidence="6">
    <location>
        <begin position="92"/>
        <end position="117"/>
    </location>
</feature>
<keyword evidence="9" id="KW-1185">Reference proteome</keyword>
<comment type="subcellular location">
    <subcellularLocation>
        <location evidence="1">Membrane</location>
        <topology evidence="1">Multi-pass membrane protein</topology>
    </subcellularLocation>
</comment>
<reference evidence="9" key="1">
    <citation type="journal article" date="2014" name="Genome Announc.">
        <title>Genome sequence and annotation of Acremonium chrysogenum, producer of the beta-lactam antibiotic cephalosporin C.</title>
        <authorList>
            <person name="Terfehr D."/>
            <person name="Dahlmann T.A."/>
            <person name="Specht T."/>
            <person name="Zadra I."/>
            <person name="Kuernsteiner H."/>
            <person name="Kueck U."/>
        </authorList>
    </citation>
    <scope>NUCLEOTIDE SEQUENCE [LARGE SCALE GENOMIC DNA]</scope>
    <source>
        <strain evidence="9">ATCC 11550 / CBS 779.69 / DSM 880 / IAM 14645 / JCM 23072 / IMI 49137</strain>
    </source>
</reference>
<evidence type="ECO:0000256" key="6">
    <source>
        <dbReference type="SAM" id="Phobius"/>
    </source>
</evidence>
<dbReference type="OrthoDB" id="3648173at2759"/>
<dbReference type="Pfam" id="PF20684">
    <property type="entry name" value="Fung_rhodopsin"/>
    <property type="match status" value="1"/>
</dbReference>
<feature type="transmembrane region" description="Helical" evidence="6">
    <location>
        <begin position="213"/>
        <end position="236"/>
    </location>
</feature>
<keyword evidence="4 6" id="KW-0472">Membrane</keyword>
<feature type="transmembrane region" description="Helical" evidence="6">
    <location>
        <begin position="129"/>
        <end position="147"/>
    </location>
</feature>
<evidence type="ECO:0000313" key="8">
    <source>
        <dbReference type="EMBL" id="KFH43000.1"/>
    </source>
</evidence>
<name>A0A086T0W8_HAPC1</name>
<evidence type="ECO:0000256" key="4">
    <source>
        <dbReference type="ARBA" id="ARBA00023136"/>
    </source>
</evidence>
<evidence type="ECO:0000313" key="9">
    <source>
        <dbReference type="Proteomes" id="UP000029964"/>
    </source>
</evidence>
<dbReference type="InterPro" id="IPR052337">
    <property type="entry name" value="SAT4-like"/>
</dbReference>
<gene>
    <name evidence="8" type="ORF">ACRE_062790</name>
</gene>
<feature type="transmembrane region" description="Helical" evidence="6">
    <location>
        <begin position="256"/>
        <end position="273"/>
    </location>
</feature>
<evidence type="ECO:0000259" key="7">
    <source>
        <dbReference type="Pfam" id="PF20684"/>
    </source>
</evidence>
<evidence type="ECO:0000256" key="3">
    <source>
        <dbReference type="ARBA" id="ARBA00022989"/>
    </source>
</evidence>
<feature type="domain" description="Rhodopsin" evidence="7">
    <location>
        <begin position="31"/>
        <end position="278"/>
    </location>
</feature>
<dbReference type="InterPro" id="IPR049326">
    <property type="entry name" value="Rhodopsin_dom_fungi"/>
</dbReference>
<dbReference type="GO" id="GO:0016020">
    <property type="term" value="C:membrane"/>
    <property type="evidence" value="ECO:0007669"/>
    <property type="project" value="UniProtKB-SubCell"/>
</dbReference>
<proteinExistence type="inferred from homology"/>
<accession>A0A086T0W8</accession>
<comment type="similarity">
    <text evidence="5">Belongs to the SAT4 family.</text>
</comment>
<organism evidence="8 9">
    <name type="scientific">Hapsidospora chrysogenum (strain ATCC 11550 / CBS 779.69 / DSM 880 / IAM 14645 / JCM 23072 / IMI 49137)</name>
    <name type="common">Acremonium chrysogenum</name>
    <dbReference type="NCBI Taxonomy" id="857340"/>
    <lineage>
        <taxon>Eukaryota</taxon>
        <taxon>Fungi</taxon>
        <taxon>Dikarya</taxon>
        <taxon>Ascomycota</taxon>
        <taxon>Pezizomycotina</taxon>
        <taxon>Sordariomycetes</taxon>
        <taxon>Hypocreomycetidae</taxon>
        <taxon>Hypocreales</taxon>
        <taxon>Bionectriaceae</taxon>
        <taxon>Hapsidospora</taxon>
    </lineage>
</organism>
<evidence type="ECO:0000256" key="2">
    <source>
        <dbReference type="ARBA" id="ARBA00022692"/>
    </source>
</evidence>
<comment type="caution">
    <text evidence="8">The sequence shown here is derived from an EMBL/GenBank/DDBJ whole genome shotgun (WGS) entry which is preliminary data.</text>
</comment>
<dbReference type="PANTHER" id="PTHR33048:SF47">
    <property type="entry name" value="INTEGRAL MEMBRANE PROTEIN-RELATED"/>
    <property type="match status" value="1"/>
</dbReference>
<feature type="transmembrane region" description="Helical" evidence="6">
    <location>
        <begin position="14"/>
        <end position="35"/>
    </location>
</feature>
<feature type="transmembrane region" description="Helical" evidence="6">
    <location>
        <begin position="47"/>
        <end position="72"/>
    </location>
</feature>
<dbReference type="HOGENOM" id="CLU_028200_1_0_1"/>
<dbReference type="PANTHER" id="PTHR33048">
    <property type="entry name" value="PTH11-LIKE INTEGRAL MEMBRANE PROTEIN (AFU_ORTHOLOGUE AFUA_5G11245)"/>
    <property type="match status" value="1"/>
</dbReference>
<keyword evidence="2 6" id="KW-0812">Transmembrane</keyword>